<dbReference type="SUPFAM" id="SSF53649">
    <property type="entry name" value="Alkaline phosphatase-like"/>
    <property type="match status" value="1"/>
</dbReference>
<evidence type="ECO:0000313" key="2">
    <source>
        <dbReference type="EMBL" id="AGO87441.1"/>
    </source>
</evidence>
<dbReference type="EMBL" id="KC810033">
    <property type="protein sequence ID" value="AGO87441.1"/>
    <property type="molecule type" value="Genomic_DNA"/>
</dbReference>
<protein>
    <submittedName>
        <fullName evidence="2">Putative sulfatase</fullName>
    </submittedName>
</protein>
<feature type="domain" description="Sulfatase N-terminal" evidence="1">
    <location>
        <begin position="77"/>
        <end position="271"/>
    </location>
</feature>
<reference evidence="2" key="1">
    <citation type="submission" date="2013-03" db="EMBL/GenBank/DDBJ databases">
        <authorList>
            <person name="Ballestriero F."/>
        </authorList>
    </citation>
    <scope>NUCLEOTIDE SEQUENCE</scope>
</reference>
<accession>S4W3X5</accession>
<dbReference type="GO" id="GO:0015024">
    <property type="term" value="F:glucuronate-2-sulfatase activity"/>
    <property type="evidence" value="ECO:0007669"/>
    <property type="project" value="TreeGrafter"/>
</dbReference>
<evidence type="ECO:0000259" key="1">
    <source>
        <dbReference type="Pfam" id="PF00884"/>
    </source>
</evidence>
<dbReference type="InterPro" id="IPR051849">
    <property type="entry name" value="GAG-degrading_sulfatase"/>
</dbReference>
<proteinExistence type="predicted"/>
<dbReference type="AlphaFoldDB" id="S4W3X5"/>
<sequence>MAYDGKVPTWQQRIRDQGHVVTAIGKLHYRSARVDNGFTEEIIPLHIVDEKGALIALLRATPEGMPVRKGHKKIYEESGVGEADYQVYDREITKAAVNWLQNQSKTSKKPWILLVSYASPHPPFKVPQKYWDLYPLDQVPMPVQWRKEEQPQHPATQYLAWLNNFEEDLDEDFVRRVVAGFCGLISVVDDQVGEVMKALKEEGLEDSTRIVYTSDHGEAAGHHGIFGKGNHYEHALGVPLLIAGPGVPKNRIVNQISSHIDLFPTLVEAVGAELAPEDGSLPGVSLWPAIVGESDERIAFAEYHALGARNAGFSLRKGNHKLIFHVGMPRQLFDLQNDPMEENDLMLQGNGESIADALEAELRSIVDPEVVDQQAKKDQLAHTENFGGIEEVRKAGVFSVSPIPGKSVQIEPT</sequence>
<dbReference type="PANTHER" id="PTHR46615">
    <property type="entry name" value="ARYLSULFATASE K"/>
    <property type="match status" value="1"/>
</dbReference>
<dbReference type="Gene3D" id="3.40.720.10">
    <property type="entry name" value="Alkaline Phosphatase, subunit A"/>
    <property type="match status" value="1"/>
</dbReference>
<name>S4W3X5_9BACT</name>
<dbReference type="InterPro" id="IPR000917">
    <property type="entry name" value="Sulfatase_N"/>
</dbReference>
<dbReference type="GO" id="GO:0004065">
    <property type="term" value="F:arylsulfatase activity"/>
    <property type="evidence" value="ECO:0007669"/>
    <property type="project" value="TreeGrafter"/>
</dbReference>
<dbReference type="InterPro" id="IPR017850">
    <property type="entry name" value="Alkaline_phosphatase_core_sf"/>
</dbReference>
<dbReference type="Pfam" id="PF00884">
    <property type="entry name" value="Sulfatase"/>
    <property type="match status" value="1"/>
</dbReference>
<organism evidence="2">
    <name type="scientific">uncultured bacterium B26B6</name>
    <dbReference type="NCBI Taxonomy" id="1329636"/>
    <lineage>
        <taxon>Bacteria</taxon>
        <taxon>environmental samples</taxon>
    </lineage>
</organism>
<dbReference type="PANTHER" id="PTHR46615:SF1">
    <property type="entry name" value="ARYLSULFATASE K"/>
    <property type="match status" value="1"/>
</dbReference>